<comment type="similarity">
    <text evidence="2">Belongs to the LarC family.</text>
</comment>
<gene>
    <name evidence="3" type="ORF">STSP1_01209</name>
</gene>
<evidence type="ECO:0000313" key="3">
    <source>
        <dbReference type="EMBL" id="ARN56817.1"/>
    </source>
</evidence>
<dbReference type="Pfam" id="PF01969">
    <property type="entry name" value="Ni_insertion"/>
    <property type="match status" value="1"/>
</dbReference>
<dbReference type="RefSeq" id="WP_085755501.1">
    <property type="nucleotide sequence ID" value="NZ_CP021023.1"/>
</dbReference>
<dbReference type="KEGG" id="pbp:STSP1_01209"/>
<dbReference type="HAMAP" id="MF_01074">
    <property type="entry name" value="LarC"/>
    <property type="match status" value="1"/>
</dbReference>
<evidence type="ECO:0000256" key="2">
    <source>
        <dbReference type="HAMAP-Rule" id="MF_01074"/>
    </source>
</evidence>
<dbReference type="NCBIfam" id="TIGR00299">
    <property type="entry name" value="nickel pincer cofactor biosynthesis protein LarC"/>
    <property type="match status" value="1"/>
</dbReference>
<dbReference type="Proteomes" id="UP000193334">
    <property type="component" value="Chromosome"/>
</dbReference>
<keyword evidence="4" id="KW-1185">Reference proteome</keyword>
<evidence type="ECO:0000256" key="1">
    <source>
        <dbReference type="ARBA" id="ARBA00022596"/>
    </source>
</evidence>
<dbReference type="AlphaFoldDB" id="A0A1W6LM25"/>
<accession>A0A1W6LM25</accession>
<dbReference type="InterPro" id="IPR002822">
    <property type="entry name" value="Ni_insertion"/>
</dbReference>
<dbReference type="EMBL" id="CP021023">
    <property type="protein sequence ID" value="ARN56817.1"/>
    <property type="molecule type" value="Genomic_DNA"/>
</dbReference>
<keyword evidence="2" id="KW-0456">Lyase</keyword>
<name>A0A1W6LM25_9BACT</name>
<organism evidence="3 4">
    <name type="scientific">Sedimentisphaera salicampi</name>
    <dbReference type="NCBI Taxonomy" id="1941349"/>
    <lineage>
        <taxon>Bacteria</taxon>
        <taxon>Pseudomonadati</taxon>
        <taxon>Planctomycetota</taxon>
        <taxon>Phycisphaerae</taxon>
        <taxon>Sedimentisphaerales</taxon>
        <taxon>Sedimentisphaeraceae</taxon>
        <taxon>Sedimentisphaera</taxon>
    </lineage>
</organism>
<dbReference type="PANTHER" id="PTHR36566">
    <property type="entry name" value="NICKEL INSERTION PROTEIN-RELATED"/>
    <property type="match status" value="1"/>
</dbReference>
<proteinExistence type="inferred from homology"/>
<sequence length="397" mass="43340">MKIGIFDCPSGAAGDMILGALIDCGADSERIESALMSLGVEELEGVEIKEVFRSGVRAVKFEPLIGHHHHHSQGENHHHQHRHLPDIERMIDAADLPEKVQQDSKAVFSMIAKAEAQVHGTTPEKVHFHEVGAADSIADIVGCCFGIYLLGFEKMYCPKVAIGSGTVQCAHGVMPVPAPATEILIRGLNVFRGEADTELLTPTGAAILKYFCLPGEPPAYNNVRSGYGAGSKEFAKMANIIRLTEGSSGDEQLMEKAVMMETNVDDSTGELVGSLAGELAGNESCLDVWTEPVYMKKGRPGVKFCVLCRAEDLDKIAEIVFRSGITLGIRYQTMDRITLQREFETAEIEGCEVRLKKGFYNGEQVFCKPEFSDCRKLAEMKELSPARALNTITGHLK</sequence>
<dbReference type="Gene3D" id="3.30.70.1380">
    <property type="entry name" value="Transcriptional regulatory protein pf0864 domain like"/>
    <property type="match status" value="1"/>
</dbReference>
<keyword evidence="1 2" id="KW-0533">Nickel</keyword>
<reference evidence="4" key="1">
    <citation type="submission" date="2017-04" db="EMBL/GenBank/DDBJ databases">
        <title>Comparative genomics and description of representatives of a novel lineage of planctomycetes thriving in anoxic sediments.</title>
        <authorList>
            <person name="Spring S."/>
            <person name="Bunk B."/>
            <person name="Sproer C."/>
        </authorList>
    </citation>
    <scope>NUCLEOTIDE SEQUENCE [LARGE SCALE GENOMIC DNA]</scope>
    <source>
        <strain evidence="4">ST-PulAB-D4</strain>
    </source>
</reference>
<dbReference type="PANTHER" id="PTHR36566:SF1">
    <property type="entry name" value="PYRIDINIUM-3,5-BISTHIOCARBOXYLIC ACID MONONUCLEOTIDE NICKEL INSERTION PROTEIN"/>
    <property type="match status" value="1"/>
</dbReference>
<dbReference type="GO" id="GO:0016151">
    <property type="term" value="F:nickel cation binding"/>
    <property type="evidence" value="ECO:0007669"/>
    <property type="project" value="UniProtKB-UniRule"/>
</dbReference>
<dbReference type="GO" id="GO:0016829">
    <property type="term" value="F:lyase activity"/>
    <property type="evidence" value="ECO:0007669"/>
    <property type="project" value="UniProtKB-UniRule"/>
</dbReference>
<evidence type="ECO:0000313" key="4">
    <source>
        <dbReference type="Proteomes" id="UP000193334"/>
    </source>
</evidence>
<protein>
    <recommendedName>
        <fullName evidence="2">Putative nickel insertion protein</fullName>
    </recommendedName>
</protein>
<dbReference type="STRING" id="1941349.STSP1_01209"/>